<dbReference type="Proteomes" id="UP000664882">
    <property type="component" value="Unassembled WGS sequence"/>
</dbReference>
<dbReference type="Gene3D" id="2.40.360.10">
    <property type="entry name" value="YmcC-like"/>
    <property type="match status" value="1"/>
</dbReference>
<dbReference type="InterPro" id="IPR021308">
    <property type="entry name" value="GfcB"/>
</dbReference>
<proteinExistence type="predicted"/>
<accession>A0ABS3NEW2</accession>
<evidence type="ECO:0000313" key="2">
    <source>
        <dbReference type="Proteomes" id="UP000664882"/>
    </source>
</evidence>
<protein>
    <submittedName>
        <fullName evidence="1">YjbF family lipoprotein</fullName>
    </submittedName>
</protein>
<dbReference type="PROSITE" id="PS51257">
    <property type="entry name" value="PROKAR_LIPOPROTEIN"/>
    <property type="match status" value="1"/>
</dbReference>
<keyword evidence="1" id="KW-0449">Lipoprotein</keyword>
<dbReference type="RefSeq" id="WP_208004571.1">
    <property type="nucleotide sequence ID" value="NZ_JAGDFX010000004.1"/>
</dbReference>
<reference evidence="1 2" key="1">
    <citation type="submission" date="2021-03" db="EMBL/GenBank/DDBJ databases">
        <title>Oceanisphaera sp. nov., isolated from the intestine.</title>
        <authorList>
            <person name="Zhao L.-H."/>
            <person name="Shi L.-F."/>
        </authorList>
    </citation>
    <scope>NUCLEOTIDE SEQUENCE [LARGE SCALE GENOMIC DNA]</scope>
    <source>
        <strain evidence="1 2">DM8</strain>
    </source>
</reference>
<comment type="caution">
    <text evidence="1">The sequence shown here is derived from an EMBL/GenBank/DDBJ whole genome shotgun (WGS) entry which is preliminary data.</text>
</comment>
<keyword evidence="2" id="KW-1185">Reference proteome</keyword>
<organism evidence="1 2">
    <name type="scientific">Oceanisphaera pacifica</name>
    <dbReference type="NCBI Taxonomy" id="2818389"/>
    <lineage>
        <taxon>Bacteria</taxon>
        <taxon>Pseudomonadati</taxon>
        <taxon>Pseudomonadota</taxon>
        <taxon>Gammaproteobacteria</taxon>
        <taxon>Aeromonadales</taxon>
        <taxon>Aeromonadaceae</taxon>
        <taxon>Oceanisphaera</taxon>
    </lineage>
</organism>
<gene>
    <name evidence="1" type="ORF">J3U76_04055</name>
</gene>
<dbReference type="SUPFAM" id="SSF159270">
    <property type="entry name" value="YmcC-like"/>
    <property type="match status" value="1"/>
</dbReference>
<sequence>MLKAACYAITLSVCMIGLTGCSQKVKDVSEVVKVATLGYSDVAITQQQVDTLPYAAIQFKWGHGPRVLSALAFAEGEQLKWVTQDKAMVVTQHGRLVSTVGFSHNITYTANLENDPLPHLLTLWQNRNAEGLRWSTEHDWQPGYYSGYQALSRFSYQGKEQVTILNKPVTLIKFTEHVSYTKLDVEQQNQFWLSPITGKVIKSKQFVGPGLPAIEMTLLKPFS</sequence>
<dbReference type="InterPro" id="IPR023373">
    <property type="entry name" value="YmcC_sf"/>
</dbReference>
<dbReference type="EMBL" id="JAGDFX010000004">
    <property type="protein sequence ID" value="MBO1518821.1"/>
    <property type="molecule type" value="Genomic_DNA"/>
</dbReference>
<dbReference type="Pfam" id="PF11102">
    <property type="entry name" value="YjbF"/>
    <property type="match status" value="1"/>
</dbReference>
<evidence type="ECO:0000313" key="1">
    <source>
        <dbReference type="EMBL" id="MBO1518821.1"/>
    </source>
</evidence>
<name>A0ABS3NEW2_9GAMM</name>